<accession>A0A5A7V9H3</accession>
<proteinExistence type="inferred from homology"/>
<dbReference type="GO" id="GO:0008270">
    <property type="term" value="F:zinc ion binding"/>
    <property type="evidence" value="ECO:0007669"/>
    <property type="project" value="InterPro"/>
</dbReference>
<evidence type="ECO:0000313" key="4">
    <source>
        <dbReference type="Proteomes" id="UP000321393"/>
    </source>
</evidence>
<dbReference type="Proteomes" id="UP000321393">
    <property type="component" value="Unassembled WGS sequence"/>
</dbReference>
<evidence type="ECO:0000313" key="3">
    <source>
        <dbReference type="EMBL" id="KAA0064248.1"/>
    </source>
</evidence>
<evidence type="ECO:0000259" key="2">
    <source>
        <dbReference type="Pfam" id="PF14432"/>
    </source>
</evidence>
<dbReference type="EMBL" id="SSTE01001908">
    <property type="protein sequence ID" value="KAA0064248.1"/>
    <property type="molecule type" value="Genomic_DNA"/>
</dbReference>
<dbReference type="OrthoDB" id="185373at2759"/>
<protein>
    <submittedName>
        <fullName evidence="3">Pentatricopeptide repeat-containing protein</fullName>
    </submittedName>
</protein>
<dbReference type="InterPro" id="IPR032867">
    <property type="entry name" value="DYW_dom"/>
</dbReference>
<gene>
    <name evidence="3" type="ORF">E6C27_scaffold548G002030</name>
</gene>
<dbReference type="Pfam" id="PF14432">
    <property type="entry name" value="DYW_deaminase"/>
    <property type="match status" value="1"/>
</dbReference>
<feature type="domain" description="DYW" evidence="2">
    <location>
        <begin position="33"/>
        <end position="71"/>
    </location>
</feature>
<organism evidence="3 4">
    <name type="scientific">Cucumis melo var. makuwa</name>
    <name type="common">Oriental melon</name>
    <dbReference type="NCBI Taxonomy" id="1194695"/>
    <lineage>
        <taxon>Eukaryota</taxon>
        <taxon>Viridiplantae</taxon>
        <taxon>Streptophyta</taxon>
        <taxon>Embryophyta</taxon>
        <taxon>Tracheophyta</taxon>
        <taxon>Spermatophyta</taxon>
        <taxon>Magnoliopsida</taxon>
        <taxon>eudicotyledons</taxon>
        <taxon>Gunneridae</taxon>
        <taxon>Pentapetalae</taxon>
        <taxon>rosids</taxon>
        <taxon>fabids</taxon>
        <taxon>Cucurbitales</taxon>
        <taxon>Cucurbitaceae</taxon>
        <taxon>Benincaseae</taxon>
        <taxon>Cucumis</taxon>
    </lineage>
</organism>
<dbReference type="AlphaFoldDB" id="A0A5A7V9H3"/>
<evidence type="ECO:0000256" key="1">
    <source>
        <dbReference type="ARBA" id="ARBA00006643"/>
    </source>
</evidence>
<sequence>MFHQFLIGDQSHPQTKQLYLFLDEMITKLKIAGYIPKFGEVLLDIDDNEDRETTLLKHSEKLAIAFGDFIHVKHKKFVKNQSK</sequence>
<comment type="caution">
    <text evidence="3">The sequence shown here is derived from an EMBL/GenBank/DDBJ whole genome shotgun (WGS) entry which is preliminary data.</text>
</comment>
<reference evidence="3 4" key="1">
    <citation type="submission" date="2019-08" db="EMBL/GenBank/DDBJ databases">
        <title>Draft genome sequences of two oriental melons (Cucumis melo L. var makuwa).</title>
        <authorList>
            <person name="Kwon S.-Y."/>
        </authorList>
    </citation>
    <scope>NUCLEOTIDE SEQUENCE [LARGE SCALE GENOMIC DNA]</scope>
    <source>
        <strain evidence="4">cv. SW 3</strain>
        <tissue evidence="3">Leaf</tissue>
    </source>
</reference>
<name>A0A5A7V9H3_CUCMM</name>
<comment type="similarity">
    <text evidence="1">Belongs to the PPR family. PCMP-H subfamily.</text>
</comment>